<organism evidence="2 3">
    <name type="scientific">Dermatophagoides pteronyssinus</name>
    <name type="common">European house dust mite</name>
    <dbReference type="NCBI Taxonomy" id="6956"/>
    <lineage>
        <taxon>Eukaryota</taxon>
        <taxon>Metazoa</taxon>
        <taxon>Ecdysozoa</taxon>
        <taxon>Arthropoda</taxon>
        <taxon>Chelicerata</taxon>
        <taxon>Arachnida</taxon>
        <taxon>Acari</taxon>
        <taxon>Acariformes</taxon>
        <taxon>Sarcoptiformes</taxon>
        <taxon>Astigmata</taxon>
        <taxon>Psoroptidia</taxon>
        <taxon>Analgoidea</taxon>
        <taxon>Pyroglyphidae</taxon>
        <taxon>Dermatophagoidinae</taxon>
        <taxon>Dermatophagoides</taxon>
    </lineage>
</organism>
<reference evidence="2 3" key="2">
    <citation type="journal article" date="2022" name="Mol. Biol. Evol.">
        <title>Comparative Genomics Reveals Insights into the Divergent Evolution of Astigmatic Mites and Household Pest Adaptations.</title>
        <authorList>
            <person name="Xiong Q."/>
            <person name="Wan A.T."/>
            <person name="Liu X."/>
            <person name="Fung C.S."/>
            <person name="Xiao X."/>
            <person name="Malainual N."/>
            <person name="Hou J."/>
            <person name="Wang L."/>
            <person name="Wang M."/>
            <person name="Yang K.Y."/>
            <person name="Cui Y."/>
            <person name="Leung E.L."/>
            <person name="Nong W."/>
            <person name="Shin S.K."/>
            <person name="Au S.W."/>
            <person name="Jeong K.Y."/>
            <person name="Chew F.T."/>
            <person name="Hui J.H."/>
            <person name="Leung T.F."/>
            <person name="Tungtrongchitr A."/>
            <person name="Zhong N."/>
            <person name="Liu Z."/>
            <person name="Tsui S.K."/>
        </authorList>
    </citation>
    <scope>NUCLEOTIDE SEQUENCE [LARGE SCALE GENOMIC DNA]</scope>
    <source>
        <strain evidence="2">Derp</strain>
    </source>
</reference>
<sequence>MRIFNAQRLNRQAELAFNEILQEIILEQIEYELNFAHRQRERQQRQHDIDPMRLYEAFDPLLTYFRQQDSRSPPPANIIYGLTTVELSFAYLLGFEIDDFVRPNNALISTPTLSSLARFIDRFPSADIEIVMDLLLRPSAMPITLRLQSLCTVTGYNIVLAQNNVVKMTIPGSIHRVTIGFLVTTEYGRIVNINVFVPNRFNPRRIIATVVDDRYLNEMFQLVGDLLPTNYSVLNSNKITVPYHLSESEQQHVIDAFPNLDIDFSLRIANVPHPISRSIDMCFNKCVNDYVYRTVENPESVWDFAGRITDQPHQPFKIDDLASFPADDLALIPPPARASTPNNSQDDNDDDDDDDDDDFGATNTMNDEQLDVTNNTAESTVRIAFDEIVPTIKGAGIPSISFEEIQKLTSTGRANIVNHLDKTTAIYMLLKLIHHQKPNTKFVLVDCFGASYRVMNRLSGIFNSAPVIVVDHAYSREQLHKFDISSYRIPFLDRRQRQFTEEIGSSSSTRDLNHHLNVIIHAIVEDLIKCTKMNARTRSIVKTEKFSYQPLSIDDIFDINVDNIDNNNHDNQDNDQNNDQNPIDEAEIDDYWRRRNLRYQEQRQAIDAFNSQLHFNLINNNDQ</sequence>
<protein>
    <submittedName>
        <fullName evidence="2">Uncharacterized protein</fullName>
    </submittedName>
</protein>
<feature type="region of interest" description="Disordered" evidence="1">
    <location>
        <begin position="564"/>
        <end position="585"/>
    </location>
</feature>
<name>A0ABQ8J1R5_DERPT</name>
<dbReference type="Proteomes" id="UP000887458">
    <property type="component" value="Unassembled WGS sequence"/>
</dbReference>
<feature type="region of interest" description="Disordered" evidence="1">
    <location>
        <begin position="330"/>
        <end position="373"/>
    </location>
</feature>
<proteinExistence type="predicted"/>
<evidence type="ECO:0000256" key="1">
    <source>
        <dbReference type="SAM" id="MobiDB-lite"/>
    </source>
</evidence>
<comment type="caution">
    <text evidence="2">The sequence shown here is derived from an EMBL/GenBank/DDBJ whole genome shotgun (WGS) entry which is preliminary data.</text>
</comment>
<feature type="compositionally biased region" description="Acidic residues" evidence="1">
    <location>
        <begin position="346"/>
        <end position="359"/>
    </location>
</feature>
<gene>
    <name evidence="2" type="ORF">DERP_014545</name>
</gene>
<accession>A0ABQ8J1R5</accession>
<dbReference type="EMBL" id="NJHN03000091">
    <property type="protein sequence ID" value="KAH9416496.1"/>
    <property type="molecule type" value="Genomic_DNA"/>
</dbReference>
<evidence type="ECO:0000313" key="3">
    <source>
        <dbReference type="Proteomes" id="UP000887458"/>
    </source>
</evidence>
<feature type="compositionally biased region" description="Polar residues" evidence="1">
    <location>
        <begin position="361"/>
        <end position="373"/>
    </location>
</feature>
<keyword evidence="3" id="KW-1185">Reference proteome</keyword>
<reference evidence="2 3" key="1">
    <citation type="journal article" date="2018" name="J. Allergy Clin. Immunol.">
        <title>High-quality assembly of Dermatophagoides pteronyssinus genome and transcriptome reveals a wide range of novel allergens.</title>
        <authorList>
            <person name="Liu X.Y."/>
            <person name="Yang K.Y."/>
            <person name="Wang M.Q."/>
            <person name="Kwok J.S."/>
            <person name="Zeng X."/>
            <person name="Yang Z."/>
            <person name="Xiao X.J."/>
            <person name="Lau C.P."/>
            <person name="Li Y."/>
            <person name="Huang Z.M."/>
            <person name="Ba J.G."/>
            <person name="Yim A.K."/>
            <person name="Ouyang C.Y."/>
            <person name="Ngai S.M."/>
            <person name="Chan T.F."/>
            <person name="Leung E.L."/>
            <person name="Liu L."/>
            <person name="Liu Z.G."/>
            <person name="Tsui S.K."/>
        </authorList>
    </citation>
    <scope>NUCLEOTIDE SEQUENCE [LARGE SCALE GENOMIC DNA]</scope>
    <source>
        <strain evidence="2">Derp</strain>
    </source>
</reference>
<evidence type="ECO:0000313" key="2">
    <source>
        <dbReference type="EMBL" id="KAH9416496.1"/>
    </source>
</evidence>